<keyword evidence="3" id="KW-1185">Reference proteome</keyword>
<sequence>MLHLGEVQKNDKDGSIKLQLLARQESDDCWAVINPPESISLDGANAFHQGSLVLVDISDNQEVLDIQSAKEWVLNFVHRYLTIGITPMFLQEEVTRTEQWRQDLTLQSQDLTRQRAEMEARRENIQALEIELKLQQQQMEEREAKLQDQLEKYNITLPDEDDEEDEGDKGDEGDG</sequence>
<accession>B4VXX9</accession>
<feature type="compositionally biased region" description="Acidic residues" evidence="1">
    <location>
        <begin position="158"/>
        <end position="169"/>
    </location>
</feature>
<reference evidence="2 3" key="1">
    <citation type="submission" date="2008-07" db="EMBL/GenBank/DDBJ databases">
        <authorList>
            <person name="Tandeau de Marsac N."/>
            <person name="Ferriera S."/>
            <person name="Johnson J."/>
            <person name="Kravitz S."/>
            <person name="Beeson K."/>
            <person name="Sutton G."/>
            <person name="Rogers Y.-H."/>
            <person name="Friedman R."/>
            <person name="Frazier M."/>
            <person name="Venter J.C."/>
        </authorList>
    </citation>
    <scope>NUCLEOTIDE SEQUENCE [LARGE SCALE GENOMIC DNA]</scope>
    <source>
        <strain evidence="2 3">PCC 7420</strain>
    </source>
</reference>
<dbReference type="AlphaFoldDB" id="B4VXX9"/>
<dbReference type="STRING" id="118168.MC7420_4371"/>
<protein>
    <submittedName>
        <fullName evidence="2">Uncharacterized protein</fullName>
    </submittedName>
</protein>
<feature type="region of interest" description="Disordered" evidence="1">
    <location>
        <begin position="141"/>
        <end position="175"/>
    </location>
</feature>
<dbReference type="RefSeq" id="WP_006103568.1">
    <property type="nucleotide sequence ID" value="NZ_DS989859.1"/>
</dbReference>
<dbReference type="EMBL" id="DS989859">
    <property type="protein sequence ID" value="EDX73124.1"/>
    <property type="molecule type" value="Genomic_DNA"/>
</dbReference>
<dbReference type="HOGENOM" id="CLU_119980_0_0_3"/>
<feature type="compositionally biased region" description="Basic and acidic residues" evidence="1">
    <location>
        <begin position="141"/>
        <end position="151"/>
    </location>
</feature>
<proteinExistence type="predicted"/>
<dbReference type="eggNOG" id="COG1196">
    <property type="taxonomic scope" value="Bacteria"/>
</dbReference>
<name>B4VXX9_9CYAN</name>
<evidence type="ECO:0000313" key="3">
    <source>
        <dbReference type="Proteomes" id="UP000003835"/>
    </source>
</evidence>
<gene>
    <name evidence="2" type="ORF">MC7420_4371</name>
</gene>
<evidence type="ECO:0000313" key="2">
    <source>
        <dbReference type="EMBL" id="EDX73124.1"/>
    </source>
</evidence>
<dbReference type="Proteomes" id="UP000003835">
    <property type="component" value="Unassembled WGS sequence"/>
</dbReference>
<organism evidence="2 3">
    <name type="scientific">Coleofasciculus chthonoplastes PCC 7420</name>
    <dbReference type="NCBI Taxonomy" id="118168"/>
    <lineage>
        <taxon>Bacteria</taxon>
        <taxon>Bacillati</taxon>
        <taxon>Cyanobacteriota</taxon>
        <taxon>Cyanophyceae</taxon>
        <taxon>Coleofasciculales</taxon>
        <taxon>Coleofasciculaceae</taxon>
        <taxon>Coleofasciculus</taxon>
    </lineage>
</organism>
<evidence type="ECO:0000256" key="1">
    <source>
        <dbReference type="SAM" id="MobiDB-lite"/>
    </source>
</evidence>